<keyword evidence="11" id="KW-1185">Reference proteome</keyword>
<evidence type="ECO:0000313" key="11">
    <source>
        <dbReference type="Proteomes" id="UP000275408"/>
    </source>
</evidence>
<dbReference type="EMBL" id="RCHS01004086">
    <property type="protein sequence ID" value="RMX37735.1"/>
    <property type="molecule type" value="Genomic_DNA"/>
</dbReference>
<dbReference type="PANTHER" id="PTHR46165:SF2">
    <property type="entry name" value="SET AND MYND DOMAIN-CONTAINING PROTEIN 4"/>
    <property type="match status" value="1"/>
</dbReference>
<dbReference type="GO" id="GO:0005634">
    <property type="term" value="C:nucleus"/>
    <property type="evidence" value="ECO:0007669"/>
    <property type="project" value="UniProtKB-SubCell"/>
</dbReference>
<dbReference type="Gene3D" id="2.170.270.10">
    <property type="entry name" value="SET domain"/>
    <property type="match status" value="1"/>
</dbReference>
<comment type="caution">
    <text evidence="10">The sequence shown here is derived from an EMBL/GenBank/DDBJ whole genome shotgun (WGS) entry which is preliminary data.</text>
</comment>
<gene>
    <name evidence="10" type="ORF">pdam_00006600</name>
</gene>
<dbReference type="Proteomes" id="UP000275408">
    <property type="component" value="Unassembled WGS sequence"/>
</dbReference>
<dbReference type="GO" id="GO:0008168">
    <property type="term" value="F:methyltransferase activity"/>
    <property type="evidence" value="ECO:0007669"/>
    <property type="project" value="UniProtKB-KW"/>
</dbReference>
<keyword evidence="3" id="KW-0963">Cytoplasm</keyword>
<feature type="domain" description="SET" evidence="9">
    <location>
        <begin position="225"/>
        <end position="446"/>
    </location>
</feature>
<dbReference type="Pfam" id="PF00856">
    <property type="entry name" value="SET"/>
    <property type="match status" value="1"/>
</dbReference>
<dbReference type="InterPro" id="IPR044421">
    <property type="entry name" value="SMYD4_SET"/>
</dbReference>
<dbReference type="SMART" id="SM00317">
    <property type="entry name" value="SET"/>
    <property type="match status" value="1"/>
</dbReference>
<dbReference type="GO" id="GO:0042826">
    <property type="term" value="F:histone deacetylase binding"/>
    <property type="evidence" value="ECO:0007669"/>
    <property type="project" value="TreeGrafter"/>
</dbReference>
<comment type="catalytic activity">
    <reaction evidence="8">
        <text>L-lysyl-[protein] + S-adenosyl-L-methionine = N(6)-methyl-L-lysyl-[protein] + S-adenosyl-L-homocysteine + H(+)</text>
        <dbReference type="Rhea" id="RHEA:51736"/>
        <dbReference type="Rhea" id="RHEA-COMP:9752"/>
        <dbReference type="Rhea" id="RHEA-COMP:13053"/>
        <dbReference type="ChEBI" id="CHEBI:15378"/>
        <dbReference type="ChEBI" id="CHEBI:29969"/>
        <dbReference type="ChEBI" id="CHEBI:57856"/>
        <dbReference type="ChEBI" id="CHEBI:59789"/>
        <dbReference type="ChEBI" id="CHEBI:61929"/>
    </reaction>
</comment>
<dbReference type="PROSITE" id="PS50280">
    <property type="entry name" value="SET"/>
    <property type="match status" value="1"/>
</dbReference>
<dbReference type="GO" id="GO:0005737">
    <property type="term" value="C:cytoplasm"/>
    <property type="evidence" value="ECO:0007669"/>
    <property type="project" value="UniProtKB-SubCell"/>
</dbReference>
<evidence type="ECO:0000256" key="3">
    <source>
        <dbReference type="ARBA" id="ARBA00022490"/>
    </source>
</evidence>
<evidence type="ECO:0000256" key="2">
    <source>
        <dbReference type="ARBA" id="ARBA00004496"/>
    </source>
</evidence>
<dbReference type="STRING" id="46731.A0A3M6T8L1"/>
<dbReference type="SUPFAM" id="SSF48452">
    <property type="entry name" value="TPR-like"/>
    <property type="match status" value="2"/>
</dbReference>
<dbReference type="InterPro" id="IPR011990">
    <property type="entry name" value="TPR-like_helical_dom_sf"/>
</dbReference>
<dbReference type="SUPFAM" id="SSF82199">
    <property type="entry name" value="SET domain"/>
    <property type="match status" value="1"/>
</dbReference>
<protein>
    <recommendedName>
        <fullName evidence="9">SET domain-containing protein</fullName>
    </recommendedName>
</protein>
<evidence type="ECO:0000256" key="5">
    <source>
        <dbReference type="ARBA" id="ARBA00022679"/>
    </source>
</evidence>
<dbReference type="GO" id="GO:0032259">
    <property type="term" value="P:methylation"/>
    <property type="evidence" value="ECO:0007669"/>
    <property type="project" value="UniProtKB-KW"/>
</dbReference>
<dbReference type="CDD" id="cd10536">
    <property type="entry name" value="SET_SMYD4"/>
    <property type="match status" value="1"/>
</dbReference>
<sequence>MALHLKDEWENFVVEQLRGPYMKEFGNLKTDGERYKFCKYILRNNTVAQEIISQIQKLLSTRSQQKAKSAGNGQEYLHVGEEHLRRRDFKKAVICLSLAIQQVLLSRSDNQTALSNQHNDLCDLTSSDSTEDTSRSDGQPNLAALYTQRAEVLYQAQEYKACLNDIQEVISLQHPQALSGKLVNLQKFCQRKLSSSQHLIHGEDTSQNIPTVTGGQHSKIANGSSLIEISCTASQGRFLKASDDIRAGDTLISEAPYAAVLLPENALTHCECCMKTLIAPFPTLDRNCALLSEFLQDVLIKKEELPTRPTNCDDCTRNRLCQVNEQPHGQFKQNYIFQNLQSLFPTDTSPSSLGGDVVGCLLFHHSQQMACNVHAITAIVSTNGDKPRQQVVSREQKRIGSAIYPTASLLNHACDPDVIVSFVDGHLVVRATHNISKGSEISHCYGPHVSRMGYEDRQKLLYKQYFFTCQCTACKSDEEMENKRLCFSAFACPQCKHAMRLSSVASGNIGTCQNRECNLEKNMLDECRLAREAELLFVKGVRLLERVGVKEALDVFHECLRRRKTLLHAYNKDLAETHDAIARCYAMIGDFKKACYYCSYSCEAVEKAFGSSSVEYAHELHKLSQLLFNDRQIKKALSTIDKATNLLTRHYGRSNPDVKELSEMKRCLVSVGGYARNNSS</sequence>
<dbReference type="InterPro" id="IPR046341">
    <property type="entry name" value="SET_dom_sf"/>
</dbReference>
<reference evidence="10 11" key="1">
    <citation type="journal article" date="2018" name="Sci. Rep.">
        <title>Comparative analysis of the Pocillopora damicornis genome highlights role of immune system in coral evolution.</title>
        <authorList>
            <person name="Cunning R."/>
            <person name="Bay R.A."/>
            <person name="Gillette P."/>
            <person name="Baker A.C."/>
            <person name="Traylor-Knowles N."/>
        </authorList>
    </citation>
    <scope>NUCLEOTIDE SEQUENCE [LARGE SCALE GENOMIC DNA]</scope>
    <source>
        <strain evidence="10">RSMAS</strain>
        <tissue evidence="10">Whole animal</tissue>
    </source>
</reference>
<keyword evidence="4" id="KW-0489">Methyltransferase</keyword>
<evidence type="ECO:0000256" key="6">
    <source>
        <dbReference type="ARBA" id="ARBA00022691"/>
    </source>
</evidence>
<organism evidence="10 11">
    <name type="scientific">Pocillopora damicornis</name>
    <name type="common">Cauliflower coral</name>
    <name type="synonym">Millepora damicornis</name>
    <dbReference type="NCBI Taxonomy" id="46731"/>
    <lineage>
        <taxon>Eukaryota</taxon>
        <taxon>Metazoa</taxon>
        <taxon>Cnidaria</taxon>
        <taxon>Anthozoa</taxon>
        <taxon>Hexacorallia</taxon>
        <taxon>Scleractinia</taxon>
        <taxon>Astrocoeniina</taxon>
        <taxon>Pocilloporidae</taxon>
        <taxon>Pocillopora</taxon>
    </lineage>
</organism>
<dbReference type="Gene3D" id="1.25.40.10">
    <property type="entry name" value="Tetratricopeptide repeat domain"/>
    <property type="match status" value="2"/>
</dbReference>
<name>A0A3M6T8L1_POCDA</name>
<keyword evidence="7" id="KW-0539">Nucleus</keyword>
<dbReference type="AlphaFoldDB" id="A0A3M6T8L1"/>
<dbReference type="InterPro" id="IPR052097">
    <property type="entry name" value="SET-MYND_domain_protein"/>
</dbReference>
<keyword evidence="5" id="KW-0808">Transferase</keyword>
<keyword evidence="6" id="KW-0949">S-adenosyl-L-methionine</keyword>
<dbReference type="OrthoDB" id="62495at2759"/>
<evidence type="ECO:0000256" key="8">
    <source>
        <dbReference type="ARBA" id="ARBA00048985"/>
    </source>
</evidence>
<evidence type="ECO:0000259" key="9">
    <source>
        <dbReference type="PROSITE" id="PS50280"/>
    </source>
</evidence>
<evidence type="ECO:0000313" key="10">
    <source>
        <dbReference type="EMBL" id="RMX37735.1"/>
    </source>
</evidence>
<evidence type="ECO:0000256" key="7">
    <source>
        <dbReference type="ARBA" id="ARBA00023242"/>
    </source>
</evidence>
<dbReference type="InterPro" id="IPR001214">
    <property type="entry name" value="SET_dom"/>
</dbReference>
<evidence type="ECO:0000256" key="1">
    <source>
        <dbReference type="ARBA" id="ARBA00004123"/>
    </source>
</evidence>
<evidence type="ECO:0000256" key="4">
    <source>
        <dbReference type="ARBA" id="ARBA00022603"/>
    </source>
</evidence>
<proteinExistence type="predicted"/>
<accession>A0A3M6T8L1</accession>
<dbReference type="PANTHER" id="PTHR46165">
    <property type="entry name" value="SET AND MYND DOMAIN-CONTAINING PROTEIN 4"/>
    <property type="match status" value="1"/>
</dbReference>
<comment type="subcellular location">
    <subcellularLocation>
        <location evidence="2">Cytoplasm</location>
    </subcellularLocation>
    <subcellularLocation>
        <location evidence="1">Nucleus</location>
    </subcellularLocation>
</comment>